<gene>
    <name evidence="5" type="ORF">KK103_05770</name>
</gene>
<feature type="domain" description="Imelysin-like" evidence="4">
    <location>
        <begin position="155"/>
        <end position="265"/>
    </location>
</feature>
<dbReference type="CDD" id="cd14656">
    <property type="entry name" value="Imelysin-like_EfeO"/>
    <property type="match status" value="1"/>
</dbReference>
<comment type="similarity">
    <text evidence="2">Belongs to the EfeM/EfeO family.</text>
</comment>
<dbReference type="InterPro" id="IPR018976">
    <property type="entry name" value="Imelysin-like"/>
</dbReference>
<organism evidence="5 6">
    <name type="scientific">Curtobacterium flaccumfaciens pv. flaccumfaciens</name>
    <dbReference type="NCBI Taxonomy" id="138532"/>
    <lineage>
        <taxon>Bacteria</taxon>
        <taxon>Bacillati</taxon>
        <taxon>Actinomycetota</taxon>
        <taxon>Actinomycetes</taxon>
        <taxon>Micrococcales</taxon>
        <taxon>Microbacteriaceae</taxon>
        <taxon>Curtobacterium</taxon>
    </lineage>
</organism>
<protein>
    <submittedName>
        <fullName evidence="5">EfeM/EfeO family lipoprotein</fullName>
    </submittedName>
</protein>
<sequence length="397" mass="41962">MSVRATTAVVVGALGALVGTAIVTPHLVPPTSPHTSAVTVQAGTDACGTGWPASPDRALAGPQTFRIHNTSVAGIEVQLVDPTNGAVYLDAEGLGAGATHDYGVRLPRGQYRFRCLPADANPGTGPVVHLRGATHVSDETPGIVPVTRDDLIPAAKSYGDWIESRLPTLLADVRALDADVRTGDVRAARRDWLVGHREYEQLGAAYGAFGDDDTAIDGLPAAGRTALDDPHLTGFHRVEALLWSAAPGSRAVAPADALVAAVEHLRRTFPTQRVDPLDIGLRSHEILENALRFEATGATDAGSHTALATIDANISGTEHALEPLRSILRTRYPGLRATDRALATLRADVESHRRTDGSWDTLDGLDRTAREHLDADLDAALEQLAPVAAICDPRRTS</sequence>
<evidence type="ECO:0000259" key="4">
    <source>
        <dbReference type="Pfam" id="PF09375"/>
    </source>
</evidence>
<dbReference type="AlphaFoldDB" id="A0A9Q2W2W6"/>
<dbReference type="RefSeq" id="WP_214562562.1">
    <property type="nucleotide sequence ID" value="NZ_JAHEWX010000004.1"/>
</dbReference>
<dbReference type="PANTHER" id="PTHR39192:SF1">
    <property type="entry name" value="IRON UPTAKE SYSTEM COMPONENT EFEO"/>
    <property type="match status" value="1"/>
</dbReference>
<evidence type="ECO:0000256" key="3">
    <source>
        <dbReference type="ARBA" id="ARBA00022729"/>
    </source>
</evidence>
<name>A0A9Q2W2W6_9MICO</name>
<dbReference type="InterPro" id="IPR038352">
    <property type="entry name" value="Imelysin_sf"/>
</dbReference>
<reference evidence="5" key="1">
    <citation type="submission" date="2021-05" db="EMBL/GenBank/DDBJ databases">
        <title>Whole genome sequence of Curtobacterium flaccumfaciens pv. flaccumfaciens strain CFBP 3417.</title>
        <authorList>
            <person name="Osdaghi E."/>
            <person name="Taghouti G."/>
            <person name="Portier P."/>
            <person name="Fazliarab A."/>
            <person name="Taghavi S.M."/>
            <person name="Briand M."/>
            <person name="Le-Saux M."/>
            <person name="Jacques M.-A."/>
        </authorList>
    </citation>
    <scope>NUCLEOTIDE SEQUENCE</scope>
    <source>
        <strain evidence="5">CFBP 3417</strain>
    </source>
</reference>
<dbReference type="InterPro" id="IPR050894">
    <property type="entry name" value="EfeM/EfeO_iron_uptake"/>
</dbReference>
<proteinExistence type="inferred from homology"/>
<comment type="subcellular location">
    <subcellularLocation>
        <location evidence="1">Cell envelope</location>
    </subcellularLocation>
</comment>
<comment type="caution">
    <text evidence="5">The sequence shown here is derived from an EMBL/GenBank/DDBJ whole genome shotgun (WGS) entry which is preliminary data.</text>
</comment>
<dbReference type="PANTHER" id="PTHR39192">
    <property type="entry name" value="IRON UPTAKE SYSTEM COMPONENT EFEO"/>
    <property type="match status" value="1"/>
</dbReference>
<dbReference type="EMBL" id="JAHEWX010000004">
    <property type="protein sequence ID" value="MBT1541265.1"/>
    <property type="molecule type" value="Genomic_DNA"/>
</dbReference>
<dbReference type="InterPro" id="IPR034981">
    <property type="entry name" value="Imelysin-like_EfeO/Algp7"/>
</dbReference>
<evidence type="ECO:0000313" key="5">
    <source>
        <dbReference type="EMBL" id="MBT1541265.1"/>
    </source>
</evidence>
<evidence type="ECO:0000256" key="1">
    <source>
        <dbReference type="ARBA" id="ARBA00004196"/>
    </source>
</evidence>
<keyword evidence="5" id="KW-0449">Lipoprotein</keyword>
<dbReference type="GO" id="GO:0030313">
    <property type="term" value="C:cell envelope"/>
    <property type="evidence" value="ECO:0007669"/>
    <property type="project" value="UniProtKB-SubCell"/>
</dbReference>
<evidence type="ECO:0000313" key="6">
    <source>
        <dbReference type="Proteomes" id="UP000709437"/>
    </source>
</evidence>
<dbReference type="Pfam" id="PF09375">
    <property type="entry name" value="Peptidase_M75"/>
    <property type="match status" value="1"/>
</dbReference>
<keyword evidence="3" id="KW-0732">Signal</keyword>
<dbReference type="Proteomes" id="UP000709437">
    <property type="component" value="Unassembled WGS sequence"/>
</dbReference>
<accession>A0A9Q2W2W6</accession>
<dbReference type="Gene3D" id="1.20.1420.20">
    <property type="entry name" value="M75 peptidase, HXXE motif"/>
    <property type="match status" value="1"/>
</dbReference>
<evidence type="ECO:0000256" key="2">
    <source>
        <dbReference type="ARBA" id="ARBA00005989"/>
    </source>
</evidence>